<protein>
    <recommendedName>
        <fullName evidence="3">Immunity protein 51 of polymorphic toxin system</fullName>
    </recommendedName>
</protein>
<dbReference type="RefSeq" id="WP_119705211.1">
    <property type="nucleotide sequence ID" value="NZ_JBHSOI010000002.1"/>
</dbReference>
<dbReference type="AlphaFoldDB" id="A0A371P3U8"/>
<evidence type="ECO:0000313" key="1">
    <source>
        <dbReference type="EMBL" id="REK70624.1"/>
    </source>
</evidence>
<reference evidence="1 2" key="1">
    <citation type="submission" date="2018-08" db="EMBL/GenBank/DDBJ databases">
        <title>Aeromicrobium sp. M2KJ-4, whole genome shotgun sequence.</title>
        <authorList>
            <person name="Tuo L."/>
        </authorList>
    </citation>
    <scope>NUCLEOTIDE SEQUENCE [LARGE SCALE GENOMIC DNA]</scope>
    <source>
        <strain evidence="1 2">M2KJ-4</strain>
    </source>
</reference>
<evidence type="ECO:0008006" key="3">
    <source>
        <dbReference type="Google" id="ProtNLM"/>
    </source>
</evidence>
<sequence>MTDAAPFRLWTGDDAPSLVLDCGGTPVDDLVLSRQTEPNGYFWEGVLTLLDPLLADSLELDSEADMFCAYGEISSLDRARVLLEPYVLEPERMASLLDRADAEGIDLDDLADPMPVGRPTLFSRLFRRHG</sequence>
<accession>A0A371P3U8</accession>
<keyword evidence="2" id="KW-1185">Reference proteome</keyword>
<dbReference type="OrthoDB" id="8657476at2"/>
<name>A0A371P3U8_9ACTN</name>
<gene>
    <name evidence="1" type="ORF">DX116_16035</name>
</gene>
<evidence type="ECO:0000313" key="2">
    <source>
        <dbReference type="Proteomes" id="UP000265581"/>
    </source>
</evidence>
<dbReference type="Proteomes" id="UP000265581">
    <property type="component" value="Unassembled WGS sequence"/>
</dbReference>
<proteinExistence type="predicted"/>
<organism evidence="1 2">
    <name type="scientific">Aeromicrobium endophyticum</name>
    <dbReference type="NCBI Taxonomy" id="2292704"/>
    <lineage>
        <taxon>Bacteria</taxon>
        <taxon>Bacillati</taxon>
        <taxon>Actinomycetota</taxon>
        <taxon>Actinomycetes</taxon>
        <taxon>Propionibacteriales</taxon>
        <taxon>Nocardioidaceae</taxon>
        <taxon>Aeromicrobium</taxon>
    </lineage>
</organism>
<comment type="caution">
    <text evidence="1">The sequence shown here is derived from an EMBL/GenBank/DDBJ whole genome shotgun (WGS) entry which is preliminary data.</text>
</comment>
<dbReference type="EMBL" id="QUBR01000002">
    <property type="protein sequence ID" value="REK70624.1"/>
    <property type="molecule type" value="Genomic_DNA"/>
</dbReference>